<dbReference type="EMBL" id="MASW01000001">
    <property type="protein sequence ID" value="PXY31473.1"/>
    <property type="molecule type" value="Genomic_DNA"/>
</dbReference>
<organism evidence="1 2">
    <name type="scientific">Prauserella muralis</name>
    <dbReference type="NCBI Taxonomy" id="588067"/>
    <lineage>
        <taxon>Bacteria</taxon>
        <taxon>Bacillati</taxon>
        <taxon>Actinomycetota</taxon>
        <taxon>Actinomycetes</taxon>
        <taxon>Pseudonocardiales</taxon>
        <taxon>Pseudonocardiaceae</taxon>
        <taxon>Prauserella</taxon>
    </lineage>
</organism>
<keyword evidence="2" id="KW-1185">Reference proteome</keyword>
<proteinExistence type="predicted"/>
<comment type="caution">
    <text evidence="1">The sequence shown here is derived from an EMBL/GenBank/DDBJ whole genome shotgun (WGS) entry which is preliminary data.</text>
</comment>
<name>A0A2V4BLH1_9PSEU</name>
<sequence>MPVYDADSMLLTAGKVDKLAEDFRAAKAKLKGVEGESPFGEVEDEHDPDRVDGALGSFTSGMQGEFETAAGLMSAASTALRDAVAAMTEADHVAADNLTLREGS</sequence>
<dbReference type="RefSeq" id="WP_112279506.1">
    <property type="nucleotide sequence ID" value="NZ_MASW01000001.1"/>
</dbReference>
<dbReference type="AlphaFoldDB" id="A0A2V4BLH1"/>
<evidence type="ECO:0000313" key="1">
    <source>
        <dbReference type="EMBL" id="PXY31473.1"/>
    </source>
</evidence>
<reference evidence="1 2" key="1">
    <citation type="submission" date="2016-07" db="EMBL/GenBank/DDBJ databases">
        <title>Draft genome sequence of Prauserella muralis DSM 45305, isolated from a mould-covered wall in an indoor environment.</title>
        <authorList>
            <person name="Ruckert C."/>
            <person name="Albersmeier A."/>
            <person name="Jiang C.-L."/>
            <person name="Jiang Y."/>
            <person name="Kalinowski J."/>
            <person name="Schneider O."/>
            <person name="Winkler A."/>
            <person name="Zotchev S.B."/>
        </authorList>
    </citation>
    <scope>NUCLEOTIDE SEQUENCE [LARGE SCALE GENOMIC DNA]</scope>
    <source>
        <strain evidence="1 2">DSM 45305</strain>
    </source>
</reference>
<evidence type="ECO:0000313" key="2">
    <source>
        <dbReference type="Proteomes" id="UP000249915"/>
    </source>
</evidence>
<accession>A0A2V4BLH1</accession>
<dbReference type="Proteomes" id="UP000249915">
    <property type="component" value="Unassembled WGS sequence"/>
</dbReference>
<gene>
    <name evidence="1" type="ORF">BAY60_03590</name>
</gene>
<dbReference type="OrthoDB" id="3556308at2"/>
<protein>
    <submittedName>
        <fullName evidence="1">Uncharacterized protein</fullName>
    </submittedName>
</protein>